<evidence type="ECO:0000313" key="2">
    <source>
        <dbReference type="Proteomes" id="UP000198034"/>
    </source>
</evidence>
<dbReference type="AlphaFoldDB" id="A0A246G7Y6"/>
<organism evidence="1 2">
    <name type="scientific">Flavobacterium columnare</name>
    <dbReference type="NCBI Taxonomy" id="996"/>
    <lineage>
        <taxon>Bacteria</taxon>
        <taxon>Pseudomonadati</taxon>
        <taxon>Bacteroidota</taxon>
        <taxon>Flavobacteriia</taxon>
        <taxon>Flavobacteriales</taxon>
        <taxon>Flavobacteriaceae</taxon>
        <taxon>Flavobacterium</taxon>
    </lineage>
</organism>
<proteinExistence type="predicted"/>
<dbReference type="OrthoDB" id="982075at2"/>
<evidence type="ECO:0008006" key="3">
    <source>
        <dbReference type="Google" id="ProtNLM"/>
    </source>
</evidence>
<name>A0A246G7Y6_9FLAO</name>
<gene>
    <name evidence="1" type="ORF">BWK62_13525</name>
</gene>
<dbReference type="EMBL" id="MTCY01000058">
    <property type="protein sequence ID" value="OWP74755.1"/>
    <property type="molecule type" value="Genomic_DNA"/>
</dbReference>
<sequence length="93" mass="10958">METKFELIEKELIESLHFPNQQVLEEVKDREQLKVELERAQVLGNLEHSKIKIYFEDAISKKVVDTTVWGVTDQEIILKKGVTIPIHRIYRIV</sequence>
<dbReference type="Proteomes" id="UP000198034">
    <property type="component" value="Unassembled WGS sequence"/>
</dbReference>
<reference evidence="1 2" key="1">
    <citation type="journal article" date="2017" name="Infect. Genet. Evol.">
        <title>Comparative genome analysis of fish pathogen Flavobacterium columnare reveals extensive sequence diversity within the species.</title>
        <authorList>
            <person name="Kayansamruaj P."/>
            <person name="Dong H.T."/>
            <person name="Hirono I."/>
            <person name="Kondo H."/>
            <person name="Senapin S."/>
            <person name="Rodkhum C."/>
        </authorList>
    </citation>
    <scope>NUCLEOTIDE SEQUENCE [LARGE SCALE GENOMIC DNA]</scope>
    <source>
        <strain evidence="1 2">1214</strain>
    </source>
</reference>
<evidence type="ECO:0000313" key="1">
    <source>
        <dbReference type="EMBL" id="OWP74755.1"/>
    </source>
</evidence>
<accession>A0A246G7Y6</accession>
<protein>
    <recommendedName>
        <fullName evidence="3">DUF504 domain-containing protein</fullName>
    </recommendedName>
</protein>
<comment type="caution">
    <text evidence="1">The sequence shown here is derived from an EMBL/GenBank/DDBJ whole genome shotgun (WGS) entry which is preliminary data.</text>
</comment>